<dbReference type="Pfam" id="PF01697">
    <property type="entry name" value="Glyco_transf_92"/>
    <property type="match status" value="1"/>
</dbReference>
<sequence length="583" mass="67521">MISRRIGKCLFILLIVYLTVTVYIASTMLLSTSTGVVDTDYGSPESNDEDDMSNMKTNIFNEEKYQLFRIKNSESRKSQRQTSMNTTTKKVDKEFLFDNIKTPEVKMGRQISKTKDVNVKVMLDEWKKKMELLRHEHLENGYVTKLMHLKRILVNAPGASNTGNINAPNQNNEEENTKKLVNKNNIVMDRRRNSVDAYKDLPRYHLNMQSIPGEIKVYSAFLDERKPTKFIRIVLIGIRLEPKKSTVCKFLLADRSNHTVTSQMTLYETCEGHNKYFTSYIGSCEIPGIDILLDQVGLAVDGGDMDLFMKVIDNGKKKTTEMQNFAICVPPLFGDVNVLRLTEFIELYRILGAQHFVFYPKFVSSEISSLLDHYQSLGIATVMLWNLTIPLNDIWYHGQSASVWDCLYRTMFKFRHVAFIDFDEFIVPKMQNTLPEFLTYLQEEQNINDEIISAYKFQSAFFDPKFFNDDDMPKSMEMQRLATMNRTQRTRKLSKIRTKLVVNPVNIFEVGIHHVSKPNEEHYQCLDINPKLAFIHHYRECKGDYGMNCKLTTRDTSMLKYNTSLVNGVKQHLGAAKLHRPPV</sequence>
<dbReference type="GO" id="GO:0016757">
    <property type="term" value="F:glycosyltransferase activity"/>
    <property type="evidence" value="ECO:0007669"/>
    <property type="project" value="UniProtKB-UniRule"/>
</dbReference>
<dbReference type="Proteomes" id="UP000242188">
    <property type="component" value="Unassembled WGS sequence"/>
</dbReference>
<gene>
    <name evidence="9" type="ORF">KP79_PYT19911</name>
</gene>
<dbReference type="OrthoDB" id="2526284at2759"/>
<organism evidence="9 10">
    <name type="scientific">Mizuhopecten yessoensis</name>
    <name type="common">Japanese scallop</name>
    <name type="synonym">Patinopecten yessoensis</name>
    <dbReference type="NCBI Taxonomy" id="6573"/>
    <lineage>
        <taxon>Eukaryota</taxon>
        <taxon>Metazoa</taxon>
        <taxon>Spiralia</taxon>
        <taxon>Lophotrochozoa</taxon>
        <taxon>Mollusca</taxon>
        <taxon>Bivalvia</taxon>
        <taxon>Autobranchia</taxon>
        <taxon>Pteriomorphia</taxon>
        <taxon>Pectinida</taxon>
        <taxon>Pectinoidea</taxon>
        <taxon>Pectinidae</taxon>
        <taxon>Mizuhopecten</taxon>
    </lineage>
</organism>
<dbReference type="InterPro" id="IPR008166">
    <property type="entry name" value="Glyco_transf_92"/>
</dbReference>
<evidence type="ECO:0000256" key="6">
    <source>
        <dbReference type="ARBA" id="ARBA00022989"/>
    </source>
</evidence>
<evidence type="ECO:0000256" key="8">
    <source>
        <dbReference type="RuleBase" id="RU366017"/>
    </source>
</evidence>
<accession>A0A210PJE2</accession>
<evidence type="ECO:0000256" key="2">
    <source>
        <dbReference type="ARBA" id="ARBA00007647"/>
    </source>
</evidence>
<evidence type="ECO:0000256" key="4">
    <source>
        <dbReference type="ARBA" id="ARBA00022679"/>
    </source>
</evidence>
<evidence type="ECO:0000313" key="9">
    <source>
        <dbReference type="EMBL" id="OWF36611.1"/>
    </source>
</evidence>
<proteinExistence type="inferred from homology"/>
<evidence type="ECO:0000256" key="1">
    <source>
        <dbReference type="ARBA" id="ARBA00004167"/>
    </source>
</evidence>
<keyword evidence="3 8" id="KW-0328">Glycosyltransferase</keyword>
<dbReference type="GO" id="GO:0016020">
    <property type="term" value="C:membrane"/>
    <property type="evidence" value="ECO:0007669"/>
    <property type="project" value="UniProtKB-SubCell"/>
</dbReference>
<keyword evidence="6 8" id="KW-1133">Transmembrane helix</keyword>
<dbReference type="GO" id="GO:0005737">
    <property type="term" value="C:cytoplasm"/>
    <property type="evidence" value="ECO:0007669"/>
    <property type="project" value="TreeGrafter"/>
</dbReference>
<protein>
    <recommendedName>
        <fullName evidence="8">Glycosyltransferase family 92 protein</fullName>
        <ecNumber evidence="8">2.4.1.-</ecNumber>
    </recommendedName>
</protein>
<keyword evidence="7 8" id="KW-0472">Membrane</keyword>
<feature type="transmembrane region" description="Helical" evidence="8">
    <location>
        <begin position="9"/>
        <end position="30"/>
    </location>
</feature>
<keyword evidence="10" id="KW-1185">Reference proteome</keyword>
<evidence type="ECO:0000313" key="10">
    <source>
        <dbReference type="Proteomes" id="UP000242188"/>
    </source>
</evidence>
<keyword evidence="5 8" id="KW-0812">Transmembrane</keyword>
<dbReference type="EMBL" id="NEDP02076549">
    <property type="protein sequence ID" value="OWF36611.1"/>
    <property type="molecule type" value="Genomic_DNA"/>
</dbReference>
<comment type="subcellular location">
    <subcellularLocation>
        <location evidence="1">Membrane</location>
        <topology evidence="1">Single-pass membrane protein</topology>
    </subcellularLocation>
</comment>
<comment type="similarity">
    <text evidence="2 8">Belongs to the glycosyltransferase 92 family.</text>
</comment>
<evidence type="ECO:0000256" key="3">
    <source>
        <dbReference type="ARBA" id="ARBA00022676"/>
    </source>
</evidence>
<name>A0A210PJE2_MIZYE</name>
<dbReference type="PANTHER" id="PTHR21461:SF69">
    <property type="entry name" value="GLYCOSYLTRANSFERASE FAMILY 92 PROTEIN"/>
    <property type="match status" value="1"/>
</dbReference>
<evidence type="ECO:0000256" key="7">
    <source>
        <dbReference type="ARBA" id="ARBA00023136"/>
    </source>
</evidence>
<evidence type="ECO:0000256" key="5">
    <source>
        <dbReference type="ARBA" id="ARBA00022692"/>
    </source>
</evidence>
<dbReference type="AlphaFoldDB" id="A0A210PJE2"/>
<comment type="caution">
    <text evidence="9">The sequence shown here is derived from an EMBL/GenBank/DDBJ whole genome shotgun (WGS) entry which is preliminary data.</text>
</comment>
<reference evidence="9 10" key="1">
    <citation type="journal article" date="2017" name="Nat. Ecol. Evol.">
        <title>Scallop genome provides insights into evolution of bilaterian karyotype and development.</title>
        <authorList>
            <person name="Wang S."/>
            <person name="Zhang J."/>
            <person name="Jiao W."/>
            <person name="Li J."/>
            <person name="Xun X."/>
            <person name="Sun Y."/>
            <person name="Guo X."/>
            <person name="Huan P."/>
            <person name="Dong B."/>
            <person name="Zhang L."/>
            <person name="Hu X."/>
            <person name="Sun X."/>
            <person name="Wang J."/>
            <person name="Zhao C."/>
            <person name="Wang Y."/>
            <person name="Wang D."/>
            <person name="Huang X."/>
            <person name="Wang R."/>
            <person name="Lv J."/>
            <person name="Li Y."/>
            <person name="Zhang Z."/>
            <person name="Liu B."/>
            <person name="Lu W."/>
            <person name="Hui Y."/>
            <person name="Liang J."/>
            <person name="Zhou Z."/>
            <person name="Hou R."/>
            <person name="Li X."/>
            <person name="Liu Y."/>
            <person name="Li H."/>
            <person name="Ning X."/>
            <person name="Lin Y."/>
            <person name="Zhao L."/>
            <person name="Xing Q."/>
            <person name="Dou J."/>
            <person name="Li Y."/>
            <person name="Mao J."/>
            <person name="Guo H."/>
            <person name="Dou H."/>
            <person name="Li T."/>
            <person name="Mu C."/>
            <person name="Jiang W."/>
            <person name="Fu Q."/>
            <person name="Fu X."/>
            <person name="Miao Y."/>
            <person name="Liu J."/>
            <person name="Yu Q."/>
            <person name="Li R."/>
            <person name="Liao H."/>
            <person name="Li X."/>
            <person name="Kong Y."/>
            <person name="Jiang Z."/>
            <person name="Chourrout D."/>
            <person name="Li R."/>
            <person name="Bao Z."/>
        </authorList>
    </citation>
    <scope>NUCLEOTIDE SEQUENCE [LARGE SCALE GENOMIC DNA]</scope>
    <source>
        <strain evidence="9 10">PY_sf001</strain>
    </source>
</reference>
<dbReference type="PANTHER" id="PTHR21461">
    <property type="entry name" value="GLYCOSYLTRANSFERASE FAMILY 92 PROTEIN"/>
    <property type="match status" value="1"/>
</dbReference>
<keyword evidence="4 8" id="KW-0808">Transferase</keyword>
<dbReference type="EC" id="2.4.1.-" evidence="8"/>